<keyword evidence="4" id="KW-0808">Transferase</keyword>
<dbReference type="GO" id="GO:0034727">
    <property type="term" value="P:piecemeal microautophagy of the nucleus"/>
    <property type="evidence" value="ECO:0007669"/>
    <property type="project" value="TreeGrafter"/>
</dbReference>
<dbReference type="InterPro" id="IPR011009">
    <property type="entry name" value="Kinase-like_dom_sf"/>
</dbReference>
<accession>A0A1L7WJF9</accession>
<evidence type="ECO:0000259" key="13">
    <source>
        <dbReference type="PROSITE" id="PS50011"/>
    </source>
</evidence>
<gene>
    <name evidence="14" type="ORF">PAC_02779</name>
</gene>
<comment type="catalytic activity">
    <reaction evidence="10">
        <text>L-threonyl-[protein] + ATP = O-phospho-L-threonyl-[protein] + ADP + H(+)</text>
        <dbReference type="Rhea" id="RHEA:46608"/>
        <dbReference type="Rhea" id="RHEA-COMP:11060"/>
        <dbReference type="Rhea" id="RHEA-COMP:11605"/>
        <dbReference type="ChEBI" id="CHEBI:15378"/>
        <dbReference type="ChEBI" id="CHEBI:30013"/>
        <dbReference type="ChEBI" id="CHEBI:30616"/>
        <dbReference type="ChEBI" id="CHEBI:61977"/>
        <dbReference type="ChEBI" id="CHEBI:456216"/>
        <dbReference type="EC" id="2.7.11.1"/>
    </reaction>
</comment>
<evidence type="ECO:0000313" key="15">
    <source>
        <dbReference type="Proteomes" id="UP000184330"/>
    </source>
</evidence>
<dbReference type="EMBL" id="FJOG01000003">
    <property type="protein sequence ID" value="CZR52902.1"/>
    <property type="molecule type" value="Genomic_DNA"/>
</dbReference>
<dbReference type="GO" id="GO:0010506">
    <property type="term" value="P:regulation of autophagy"/>
    <property type="evidence" value="ECO:0007669"/>
    <property type="project" value="InterPro"/>
</dbReference>
<evidence type="ECO:0000256" key="6">
    <source>
        <dbReference type="ARBA" id="ARBA00022777"/>
    </source>
</evidence>
<dbReference type="PROSITE" id="PS50011">
    <property type="entry name" value="PROTEIN_KINASE_DOM"/>
    <property type="match status" value="1"/>
</dbReference>
<evidence type="ECO:0000256" key="10">
    <source>
        <dbReference type="ARBA" id="ARBA00047899"/>
    </source>
</evidence>
<keyword evidence="15" id="KW-1185">Reference proteome</keyword>
<dbReference type="InterPro" id="IPR008271">
    <property type="entry name" value="Ser/Thr_kinase_AS"/>
</dbReference>
<dbReference type="PANTHER" id="PTHR24348:SF22">
    <property type="entry name" value="NON-SPECIFIC SERINE_THREONINE PROTEIN KINASE"/>
    <property type="match status" value="1"/>
</dbReference>
<evidence type="ECO:0000256" key="4">
    <source>
        <dbReference type="ARBA" id="ARBA00022679"/>
    </source>
</evidence>
<evidence type="ECO:0000256" key="5">
    <source>
        <dbReference type="ARBA" id="ARBA00022741"/>
    </source>
</evidence>
<evidence type="ECO:0000256" key="1">
    <source>
        <dbReference type="ARBA" id="ARBA00004623"/>
    </source>
</evidence>
<keyword evidence="6" id="KW-0418">Kinase</keyword>
<dbReference type="SUPFAM" id="SSF56112">
    <property type="entry name" value="Protein kinase-like (PK-like)"/>
    <property type="match status" value="1"/>
</dbReference>
<evidence type="ECO:0000256" key="2">
    <source>
        <dbReference type="ARBA" id="ARBA00012513"/>
    </source>
</evidence>
<feature type="region of interest" description="Disordered" evidence="12">
    <location>
        <begin position="308"/>
        <end position="332"/>
    </location>
</feature>
<dbReference type="GO" id="GO:0061709">
    <property type="term" value="P:reticulophagy"/>
    <property type="evidence" value="ECO:0007669"/>
    <property type="project" value="TreeGrafter"/>
</dbReference>
<sequence length="332" mass="36802">MFENRRMFDGLDPETGKYGNRFHLASIVGLLGPPPLEFLQRSECSSVYFDDREDSERNLEVSNKKGFLDFVRKMTLGFLESLVKSGGGLPTSVADSLFPQMLQALDCLAYNGIVHRDVKPENILYVSQPGGQYQFQLGDFGLCNRVVDAATFAGSYMYMAPEMFRNGGQTSKLDVWSLFVTMLWTLDAGGFRQRSNQFKSVEDVQEAVLHAASNIDTVSKIQEMAVVHPKERASAAQMLVKYYNGVGLSTPRNQVPALISSPSPAITAARAPALAFPALTTRTTQTRPRGFQKNGNIFAVAAQYRVEKARDPSSAQKAPRRLQDLRLKPDKS</sequence>
<comment type="subcellular location">
    <subcellularLocation>
        <location evidence="1">Preautophagosomal structure membrane</location>
        <topology evidence="1">Peripheral membrane protein</topology>
    </subcellularLocation>
</comment>
<dbReference type="GO" id="GO:0034045">
    <property type="term" value="C:phagophore assembly site membrane"/>
    <property type="evidence" value="ECO:0007669"/>
    <property type="project" value="UniProtKB-SubCell"/>
</dbReference>
<dbReference type="InterPro" id="IPR000719">
    <property type="entry name" value="Prot_kinase_dom"/>
</dbReference>
<evidence type="ECO:0000313" key="14">
    <source>
        <dbReference type="EMBL" id="CZR52902.1"/>
    </source>
</evidence>
<dbReference type="SMART" id="SM00220">
    <property type="entry name" value="S_TKc"/>
    <property type="match status" value="1"/>
</dbReference>
<keyword evidence="8" id="KW-0072">Autophagy</keyword>
<dbReference type="GO" id="GO:0000045">
    <property type="term" value="P:autophagosome assembly"/>
    <property type="evidence" value="ECO:0007669"/>
    <property type="project" value="TreeGrafter"/>
</dbReference>
<evidence type="ECO:0000256" key="11">
    <source>
        <dbReference type="ARBA" id="ARBA00048679"/>
    </source>
</evidence>
<dbReference type="GO" id="GO:0005776">
    <property type="term" value="C:autophagosome"/>
    <property type="evidence" value="ECO:0007669"/>
    <property type="project" value="TreeGrafter"/>
</dbReference>
<dbReference type="Gene3D" id="1.10.510.10">
    <property type="entry name" value="Transferase(Phosphotransferase) domain 1"/>
    <property type="match status" value="2"/>
</dbReference>
<protein>
    <recommendedName>
        <fullName evidence="2">non-specific serine/threonine protein kinase</fullName>
        <ecNumber evidence="2">2.7.11.1</ecNumber>
    </recommendedName>
    <alternativeName>
        <fullName evidence="9">Autophagy-related protein 1</fullName>
    </alternativeName>
</protein>
<proteinExistence type="predicted"/>
<reference evidence="14 15" key="1">
    <citation type="submission" date="2016-03" db="EMBL/GenBank/DDBJ databases">
        <authorList>
            <person name="Ploux O."/>
        </authorList>
    </citation>
    <scope>NUCLEOTIDE SEQUENCE [LARGE SCALE GENOMIC DNA]</scope>
    <source>
        <strain evidence="14 15">UAMH 11012</strain>
    </source>
</reference>
<name>A0A1L7WJF9_9HELO</name>
<dbReference type="OrthoDB" id="3493155at2759"/>
<dbReference type="InterPro" id="IPR045269">
    <property type="entry name" value="Atg1-like"/>
</dbReference>
<evidence type="ECO:0000256" key="7">
    <source>
        <dbReference type="ARBA" id="ARBA00022840"/>
    </source>
</evidence>
<keyword evidence="7" id="KW-0067">ATP-binding</keyword>
<dbReference type="EC" id="2.7.11.1" evidence="2"/>
<evidence type="ECO:0000256" key="9">
    <source>
        <dbReference type="ARBA" id="ARBA00030237"/>
    </source>
</evidence>
<feature type="domain" description="Protein kinase" evidence="13">
    <location>
        <begin position="1"/>
        <end position="243"/>
    </location>
</feature>
<evidence type="ECO:0000256" key="8">
    <source>
        <dbReference type="ARBA" id="ARBA00023006"/>
    </source>
</evidence>
<dbReference type="GO" id="GO:0005829">
    <property type="term" value="C:cytosol"/>
    <property type="evidence" value="ECO:0007669"/>
    <property type="project" value="TreeGrafter"/>
</dbReference>
<dbReference type="Proteomes" id="UP000184330">
    <property type="component" value="Unassembled WGS sequence"/>
</dbReference>
<dbReference type="STRING" id="576137.A0A1L7WJF9"/>
<keyword evidence="3" id="KW-0723">Serine/threonine-protein kinase</keyword>
<dbReference type="GO" id="GO:0042594">
    <property type="term" value="P:response to starvation"/>
    <property type="evidence" value="ECO:0007669"/>
    <property type="project" value="TreeGrafter"/>
</dbReference>
<evidence type="ECO:0000256" key="12">
    <source>
        <dbReference type="SAM" id="MobiDB-lite"/>
    </source>
</evidence>
<comment type="catalytic activity">
    <reaction evidence="11">
        <text>L-seryl-[protein] + ATP = O-phospho-L-seryl-[protein] + ADP + H(+)</text>
        <dbReference type="Rhea" id="RHEA:17989"/>
        <dbReference type="Rhea" id="RHEA-COMP:9863"/>
        <dbReference type="Rhea" id="RHEA-COMP:11604"/>
        <dbReference type="ChEBI" id="CHEBI:15378"/>
        <dbReference type="ChEBI" id="CHEBI:29999"/>
        <dbReference type="ChEBI" id="CHEBI:30616"/>
        <dbReference type="ChEBI" id="CHEBI:83421"/>
        <dbReference type="ChEBI" id="CHEBI:456216"/>
        <dbReference type="EC" id="2.7.11.1"/>
    </reaction>
</comment>
<organism evidence="14 15">
    <name type="scientific">Phialocephala subalpina</name>
    <dbReference type="NCBI Taxonomy" id="576137"/>
    <lineage>
        <taxon>Eukaryota</taxon>
        <taxon>Fungi</taxon>
        <taxon>Dikarya</taxon>
        <taxon>Ascomycota</taxon>
        <taxon>Pezizomycotina</taxon>
        <taxon>Leotiomycetes</taxon>
        <taxon>Helotiales</taxon>
        <taxon>Mollisiaceae</taxon>
        <taxon>Phialocephala</taxon>
        <taxon>Phialocephala fortinii species complex</taxon>
    </lineage>
</organism>
<dbReference type="AlphaFoldDB" id="A0A1L7WJF9"/>
<dbReference type="GO" id="GO:0004674">
    <property type="term" value="F:protein serine/threonine kinase activity"/>
    <property type="evidence" value="ECO:0007669"/>
    <property type="project" value="UniProtKB-KW"/>
</dbReference>
<dbReference type="GO" id="GO:0000422">
    <property type="term" value="P:autophagy of mitochondrion"/>
    <property type="evidence" value="ECO:0007669"/>
    <property type="project" value="TreeGrafter"/>
</dbReference>
<keyword evidence="5" id="KW-0547">Nucleotide-binding</keyword>
<feature type="compositionally biased region" description="Basic and acidic residues" evidence="12">
    <location>
        <begin position="321"/>
        <end position="332"/>
    </location>
</feature>
<dbReference type="GO" id="GO:0005524">
    <property type="term" value="F:ATP binding"/>
    <property type="evidence" value="ECO:0007669"/>
    <property type="project" value="UniProtKB-KW"/>
</dbReference>
<dbReference type="Pfam" id="PF00069">
    <property type="entry name" value="Pkinase"/>
    <property type="match status" value="1"/>
</dbReference>
<evidence type="ECO:0000256" key="3">
    <source>
        <dbReference type="ARBA" id="ARBA00022527"/>
    </source>
</evidence>
<dbReference type="PANTHER" id="PTHR24348">
    <property type="entry name" value="SERINE/THREONINE-PROTEIN KINASE UNC-51-RELATED"/>
    <property type="match status" value="1"/>
</dbReference>
<dbReference type="PROSITE" id="PS00108">
    <property type="entry name" value="PROTEIN_KINASE_ST"/>
    <property type="match status" value="1"/>
</dbReference>